<sequence length="283" mass="32768">MDFVDVDTSKDVKLFLDPLLLSDGFRNIVNDFVNTVYKMYTLGNKAGAFQLFSHSKECNAIHFGYSESNSKGTGVSMKMLDQFFGYVYKSVGRIKEKLLTPIAMPIFVKSFSEDRLSDLLVSLLKKELILYSLEQARLHGLKISNEVQRFDCWDSESHEWATFESQYVLAPNENGVEELLILVPKSVVSKRFLVNPSRYISVIFQHLQLMEKYQRTNGTPKSQKELRESEIVANYQKDKDKSYILDMTLLSPEYYEAYYDNSIRFSDNKSLNDEELIEILTNK</sequence>
<dbReference type="RefSeq" id="WP_042902791.1">
    <property type="nucleotide sequence ID" value="NZ_CP066041.1"/>
</dbReference>
<evidence type="ECO:0000313" key="1">
    <source>
        <dbReference type="EMBL" id="KEQ49439.1"/>
    </source>
</evidence>
<evidence type="ECO:0000313" key="2">
    <source>
        <dbReference type="Proteomes" id="UP000028098"/>
    </source>
</evidence>
<reference evidence="1 2" key="1">
    <citation type="submission" date="2014-05" db="EMBL/GenBank/DDBJ databases">
        <authorList>
            <person name="Daugherty S.C."/>
            <person name="Tallon L.J."/>
            <person name="Sadzewicz L."/>
            <person name="Kilian M."/>
            <person name="Tettelin H."/>
        </authorList>
    </citation>
    <scope>NUCLEOTIDE SEQUENCE [LARGE SCALE GENOMIC DNA]</scope>
    <source>
        <strain evidence="1 2">SK143</strain>
    </source>
</reference>
<dbReference type="AlphaFoldDB" id="A0A081R2L6"/>
<name>A0A081R2L6_STROR</name>
<dbReference type="PATRIC" id="fig|1303.44.peg.1313"/>
<proteinExistence type="predicted"/>
<dbReference type="EMBL" id="JPGB01000006">
    <property type="protein sequence ID" value="KEQ49439.1"/>
    <property type="molecule type" value="Genomic_DNA"/>
</dbReference>
<protein>
    <submittedName>
        <fullName evidence="1">Uncharacterized protein</fullName>
    </submittedName>
</protein>
<dbReference type="Proteomes" id="UP000028098">
    <property type="component" value="Unassembled WGS sequence"/>
</dbReference>
<gene>
    <name evidence="1" type="ORF">SK143_1381</name>
</gene>
<accession>A0A081R2L6</accession>
<organism evidence="1 2">
    <name type="scientific">Streptococcus oralis</name>
    <dbReference type="NCBI Taxonomy" id="1303"/>
    <lineage>
        <taxon>Bacteria</taxon>
        <taxon>Bacillati</taxon>
        <taxon>Bacillota</taxon>
        <taxon>Bacilli</taxon>
        <taxon>Lactobacillales</taxon>
        <taxon>Streptococcaceae</taxon>
        <taxon>Streptococcus</taxon>
    </lineage>
</organism>
<comment type="caution">
    <text evidence="1">The sequence shown here is derived from an EMBL/GenBank/DDBJ whole genome shotgun (WGS) entry which is preliminary data.</text>
</comment>